<keyword evidence="3" id="KW-1185">Reference proteome</keyword>
<protein>
    <recommendedName>
        <fullName evidence="4">DoxX-like family protein</fullName>
    </recommendedName>
</protein>
<reference evidence="2 3" key="1">
    <citation type="submission" date="2017-05" db="EMBL/GenBank/DDBJ databases">
        <authorList>
            <person name="Varghese N."/>
            <person name="Submissions S."/>
        </authorList>
    </citation>
    <scope>NUCLEOTIDE SEQUENCE [LARGE SCALE GENOMIC DNA]</scope>
    <source>
        <strain evidence="2 3">DSM 19036</strain>
    </source>
</reference>
<sequence length="118" mass="13031">MLIKIISALLILVTAYFGLSHGSRTFSKPSAEYLQMMALLGITDTVRVIFGICPILSVILILFPQTFFAGNVLRAVLLLLMMTLALKAGNYKFALIEIPFLAMPLLLIYLGHPLKNGY</sequence>
<accession>A0A521FS30</accession>
<keyword evidence="1" id="KW-0472">Membrane</keyword>
<keyword evidence="1" id="KW-0812">Transmembrane</keyword>
<dbReference type="EMBL" id="FXTN01000019">
    <property type="protein sequence ID" value="SMO99008.1"/>
    <property type="molecule type" value="Genomic_DNA"/>
</dbReference>
<keyword evidence="1" id="KW-1133">Transmembrane helix</keyword>
<evidence type="ECO:0008006" key="4">
    <source>
        <dbReference type="Google" id="ProtNLM"/>
    </source>
</evidence>
<feature type="transmembrane region" description="Helical" evidence="1">
    <location>
        <begin position="46"/>
        <end position="64"/>
    </location>
</feature>
<dbReference type="AlphaFoldDB" id="A0A521FS30"/>
<feature type="transmembrane region" description="Helical" evidence="1">
    <location>
        <begin position="94"/>
        <end position="112"/>
    </location>
</feature>
<evidence type="ECO:0000313" key="2">
    <source>
        <dbReference type="EMBL" id="SMO99008.1"/>
    </source>
</evidence>
<evidence type="ECO:0000256" key="1">
    <source>
        <dbReference type="SAM" id="Phobius"/>
    </source>
</evidence>
<gene>
    <name evidence="2" type="ORF">SAMN06265348_11919</name>
</gene>
<name>A0A521FS30_9SPHI</name>
<dbReference type="Proteomes" id="UP000320300">
    <property type="component" value="Unassembled WGS sequence"/>
</dbReference>
<proteinExistence type="predicted"/>
<dbReference type="OrthoDB" id="826196at2"/>
<evidence type="ECO:0000313" key="3">
    <source>
        <dbReference type="Proteomes" id="UP000320300"/>
    </source>
</evidence>
<organism evidence="2 3">
    <name type="scientific">Pedobacter westerhofensis</name>
    <dbReference type="NCBI Taxonomy" id="425512"/>
    <lineage>
        <taxon>Bacteria</taxon>
        <taxon>Pseudomonadati</taxon>
        <taxon>Bacteroidota</taxon>
        <taxon>Sphingobacteriia</taxon>
        <taxon>Sphingobacteriales</taxon>
        <taxon>Sphingobacteriaceae</taxon>
        <taxon>Pedobacter</taxon>
    </lineage>
</organism>
<dbReference type="RefSeq" id="WP_142531183.1">
    <property type="nucleotide sequence ID" value="NZ_CBCSJO010000017.1"/>
</dbReference>